<sequence length="156" mass="17702">MKTDLLTVKYAMQKLLKETFEGPGKNEIYFTDPGPGAGLLETIERINAREASMILPSSQASIAAHVHHTLYHLQVMNAGLLNEDRQVDWSLSWKIHEVDEGTWQAFKSQLKEEYDSFNETLEKIEWTEQQTLYASAALAHCAYHLGSLKQLIAQLP</sequence>
<gene>
    <name evidence="1" type="ORF">CR205_18470</name>
</gene>
<dbReference type="InterPro" id="IPR034660">
    <property type="entry name" value="DinB/YfiT-like"/>
</dbReference>
<evidence type="ECO:0000313" key="2">
    <source>
        <dbReference type="Proteomes" id="UP000248066"/>
    </source>
</evidence>
<dbReference type="AlphaFoldDB" id="A0A2W0H4I1"/>
<organism evidence="1 2">
    <name type="scientific">Alteribacter lacisalsi</name>
    <dbReference type="NCBI Taxonomy" id="2045244"/>
    <lineage>
        <taxon>Bacteria</taxon>
        <taxon>Bacillati</taxon>
        <taxon>Bacillota</taxon>
        <taxon>Bacilli</taxon>
        <taxon>Bacillales</taxon>
        <taxon>Bacillaceae</taxon>
        <taxon>Alteribacter</taxon>
    </lineage>
</organism>
<dbReference type="SUPFAM" id="SSF109854">
    <property type="entry name" value="DinB/YfiT-like putative metalloenzymes"/>
    <property type="match status" value="1"/>
</dbReference>
<dbReference type="EMBL" id="PDOF01000004">
    <property type="protein sequence ID" value="PYZ95516.1"/>
    <property type="molecule type" value="Genomic_DNA"/>
</dbReference>
<dbReference type="OrthoDB" id="67041at2"/>
<proteinExistence type="predicted"/>
<dbReference type="Proteomes" id="UP000248066">
    <property type="component" value="Unassembled WGS sequence"/>
</dbReference>
<accession>A0A2W0H4I1</accession>
<evidence type="ECO:0000313" key="1">
    <source>
        <dbReference type="EMBL" id="PYZ95516.1"/>
    </source>
</evidence>
<reference evidence="1 2" key="1">
    <citation type="submission" date="2017-10" db="EMBL/GenBank/DDBJ databases">
        <title>Bacillus sp. nov., a halophilic bacterium isolated from a Yangshapao Lake.</title>
        <authorList>
            <person name="Wang H."/>
        </authorList>
    </citation>
    <scope>NUCLEOTIDE SEQUENCE [LARGE SCALE GENOMIC DNA]</scope>
    <source>
        <strain evidence="1 2">YSP-3</strain>
    </source>
</reference>
<comment type="caution">
    <text evidence="1">The sequence shown here is derived from an EMBL/GenBank/DDBJ whole genome shotgun (WGS) entry which is preliminary data.</text>
</comment>
<name>A0A2W0H4I1_9BACI</name>
<dbReference type="RefSeq" id="WP_110521642.1">
    <property type="nucleotide sequence ID" value="NZ_PDOF01000004.1"/>
</dbReference>
<keyword evidence="2" id="KW-1185">Reference proteome</keyword>
<evidence type="ECO:0008006" key="3">
    <source>
        <dbReference type="Google" id="ProtNLM"/>
    </source>
</evidence>
<protein>
    <recommendedName>
        <fullName evidence="3">DinB family protein</fullName>
    </recommendedName>
</protein>